<evidence type="ECO:0000313" key="3">
    <source>
        <dbReference type="Proteomes" id="UP001550739"/>
    </source>
</evidence>
<evidence type="ECO:0000313" key="2">
    <source>
        <dbReference type="EMBL" id="MEU3786984.1"/>
    </source>
</evidence>
<protein>
    <submittedName>
        <fullName evidence="2">ABC transporter permease</fullName>
    </submittedName>
</protein>
<feature type="transmembrane region" description="Helical" evidence="1">
    <location>
        <begin position="94"/>
        <end position="118"/>
    </location>
</feature>
<dbReference type="Proteomes" id="UP001550739">
    <property type="component" value="Unassembled WGS sequence"/>
</dbReference>
<dbReference type="EMBL" id="JBEZVE010000034">
    <property type="protein sequence ID" value="MEU3786984.1"/>
    <property type="molecule type" value="Genomic_DNA"/>
</dbReference>
<sequence>MSTPQPPSPQVAPAWQAAPGPSYGAPGAAYTSPIPIVPTHLGHAVASEWTKIRSVRSTMWTLGVFVLLVIGIGLLAGAVVSANASESDLEGGTALSFGFFGILLGSMCVITLGVLTTASEYGTGMIRTTMVACPSRGRVLAAKSVVFFAVAFVVTFLSSGFVAMVHVAMLTEARQPTGGEWLKATLGVSLYVALLGLLSLAVGSIIRHSAGAITIMIGVLLAPLVIAIFMFSSSLERLQRILFEYSIPNQLGVFYSSSLSDSGPSGWDPLWIALGTTAVVLGGAFALLEKRDV</sequence>
<dbReference type="RefSeq" id="WP_334577173.1">
    <property type="nucleotide sequence ID" value="NZ_JBEZVE010000034.1"/>
</dbReference>
<feature type="transmembrane region" description="Helical" evidence="1">
    <location>
        <begin position="59"/>
        <end position="82"/>
    </location>
</feature>
<feature type="transmembrane region" description="Helical" evidence="1">
    <location>
        <begin position="270"/>
        <end position="288"/>
    </location>
</feature>
<name>A0ABV2ZWN6_9ACTN</name>
<comment type="caution">
    <text evidence="2">The sequence shown here is derived from an EMBL/GenBank/DDBJ whole genome shotgun (WGS) entry which is preliminary data.</text>
</comment>
<organism evidence="2 3">
    <name type="scientific">Streptomyces sp. 900129855</name>
    <dbReference type="NCBI Taxonomy" id="3155129"/>
    <lineage>
        <taxon>Bacteria</taxon>
        <taxon>Bacillati</taxon>
        <taxon>Actinomycetota</taxon>
        <taxon>Actinomycetes</taxon>
        <taxon>Kitasatosporales</taxon>
        <taxon>Streptomycetaceae</taxon>
        <taxon>Streptomyces</taxon>
    </lineage>
</organism>
<keyword evidence="1" id="KW-0812">Transmembrane</keyword>
<accession>A0ABV2ZWN6</accession>
<proteinExistence type="predicted"/>
<keyword evidence="1" id="KW-0472">Membrane</keyword>
<keyword evidence="3" id="KW-1185">Reference proteome</keyword>
<evidence type="ECO:0000256" key="1">
    <source>
        <dbReference type="SAM" id="Phobius"/>
    </source>
</evidence>
<reference evidence="2 3" key="1">
    <citation type="submission" date="2024-06" db="EMBL/GenBank/DDBJ databases">
        <title>The Natural Products Discovery Center: Release of the First 8490 Sequenced Strains for Exploring Actinobacteria Biosynthetic Diversity.</title>
        <authorList>
            <person name="Kalkreuter E."/>
            <person name="Kautsar S.A."/>
            <person name="Yang D."/>
            <person name="Bader C.D."/>
            <person name="Teijaro C.N."/>
            <person name="Fluegel L."/>
            <person name="Davis C.M."/>
            <person name="Simpson J.R."/>
            <person name="Lauterbach L."/>
            <person name="Steele A.D."/>
            <person name="Gui C."/>
            <person name="Meng S."/>
            <person name="Li G."/>
            <person name="Viehrig K."/>
            <person name="Ye F."/>
            <person name="Su P."/>
            <person name="Kiefer A.F."/>
            <person name="Nichols A."/>
            <person name="Cepeda A.J."/>
            <person name="Yan W."/>
            <person name="Fan B."/>
            <person name="Jiang Y."/>
            <person name="Adhikari A."/>
            <person name="Zheng C.-J."/>
            <person name="Schuster L."/>
            <person name="Cowan T.M."/>
            <person name="Smanski M.J."/>
            <person name="Chevrette M.G."/>
            <person name="De Carvalho L.P.S."/>
            <person name="Shen B."/>
        </authorList>
    </citation>
    <scope>NUCLEOTIDE SEQUENCE [LARGE SCALE GENOMIC DNA]</scope>
    <source>
        <strain evidence="2 3">NPDC033843</strain>
    </source>
</reference>
<feature type="transmembrane region" description="Helical" evidence="1">
    <location>
        <begin position="210"/>
        <end position="231"/>
    </location>
</feature>
<keyword evidence="1" id="KW-1133">Transmembrane helix</keyword>
<feature type="transmembrane region" description="Helical" evidence="1">
    <location>
        <begin position="145"/>
        <end position="169"/>
    </location>
</feature>
<gene>
    <name evidence="2" type="ORF">AB0E89_41750</name>
</gene>
<feature type="transmembrane region" description="Helical" evidence="1">
    <location>
        <begin position="181"/>
        <end position="203"/>
    </location>
</feature>